<dbReference type="Proteomes" id="UP000663882">
    <property type="component" value="Unassembled WGS sequence"/>
</dbReference>
<dbReference type="EMBL" id="CAJNOO010019889">
    <property type="protein sequence ID" value="CAF1531193.1"/>
    <property type="molecule type" value="Genomic_DNA"/>
</dbReference>
<organism evidence="1 2">
    <name type="scientific">Rotaria sordida</name>
    <dbReference type="NCBI Taxonomy" id="392033"/>
    <lineage>
        <taxon>Eukaryota</taxon>
        <taxon>Metazoa</taxon>
        <taxon>Spiralia</taxon>
        <taxon>Gnathifera</taxon>
        <taxon>Rotifera</taxon>
        <taxon>Eurotatoria</taxon>
        <taxon>Bdelloidea</taxon>
        <taxon>Philodinida</taxon>
        <taxon>Philodinidae</taxon>
        <taxon>Rotaria</taxon>
    </lineage>
</organism>
<dbReference type="AlphaFoldDB" id="A0A815V4J0"/>
<sequence length="30" mass="3544">PIPIDCSMGDFERYIHDYIRQAEQQQDTSS</sequence>
<comment type="caution">
    <text evidence="1">The sequence shown here is derived from an EMBL/GenBank/DDBJ whole genome shotgun (WGS) entry which is preliminary data.</text>
</comment>
<protein>
    <submittedName>
        <fullName evidence="1">Uncharacterized protein</fullName>
    </submittedName>
</protein>
<evidence type="ECO:0000313" key="2">
    <source>
        <dbReference type="Proteomes" id="UP000663882"/>
    </source>
</evidence>
<reference evidence="1" key="1">
    <citation type="submission" date="2021-02" db="EMBL/GenBank/DDBJ databases">
        <authorList>
            <person name="Nowell W R."/>
        </authorList>
    </citation>
    <scope>NUCLEOTIDE SEQUENCE</scope>
</reference>
<name>A0A815V4J0_9BILA</name>
<feature type="non-terminal residue" evidence="1">
    <location>
        <position position="1"/>
    </location>
</feature>
<gene>
    <name evidence="1" type="ORF">RFH988_LOCUS39488</name>
</gene>
<proteinExistence type="predicted"/>
<evidence type="ECO:0000313" key="1">
    <source>
        <dbReference type="EMBL" id="CAF1531193.1"/>
    </source>
</evidence>
<accession>A0A815V4J0</accession>